<keyword evidence="2" id="KW-1134">Transmembrane beta strand</keyword>
<comment type="similarity">
    <text evidence="1 2">Belongs to the outer membrane factor (OMF) (TC 1.B.17) family.</text>
</comment>
<feature type="signal peptide" evidence="2">
    <location>
        <begin position="1"/>
        <end position="21"/>
    </location>
</feature>
<dbReference type="PANTHER" id="PTHR30203:SF33">
    <property type="entry name" value="BLR4455 PROTEIN"/>
    <property type="match status" value="1"/>
</dbReference>
<dbReference type="Proteomes" id="UP000002601">
    <property type="component" value="Chromosome"/>
</dbReference>
<keyword evidence="2" id="KW-0564">Palmitate</keyword>
<dbReference type="eggNOG" id="COG1538">
    <property type="taxonomic scope" value="Bacteria"/>
</dbReference>
<dbReference type="HOGENOM" id="CLU_012817_13_1_7"/>
<feature type="region of interest" description="Disordered" evidence="3">
    <location>
        <begin position="474"/>
        <end position="498"/>
    </location>
</feature>
<keyword evidence="2" id="KW-0812">Transmembrane</keyword>
<keyword evidence="2 4" id="KW-0449">Lipoprotein</keyword>
<keyword evidence="2" id="KW-0732">Signal</keyword>
<dbReference type="InterPro" id="IPR003423">
    <property type="entry name" value="OMP_efflux"/>
</dbReference>
<dbReference type="SUPFAM" id="SSF56954">
    <property type="entry name" value="Outer membrane efflux proteins (OEP)"/>
    <property type="match status" value="1"/>
</dbReference>
<dbReference type="STRING" id="526222.Desal_3049"/>
<dbReference type="PROSITE" id="PS51257">
    <property type="entry name" value="PROKAR_LIPOPROTEIN"/>
    <property type="match status" value="1"/>
</dbReference>
<comment type="subcellular location">
    <subcellularLocation>
        <location evidence="2">Cell membrane</location>
        <topology evidence="2">Lipid-anchor</topology>
    </subcellularLocation>
</comment>
<keyword evidence="5" id="KW-1185">Reference proteome</keyword>
<evidence type="ECO:0000313" key="5">
    <source>
        <dbReference type="Proteomes" id="UP000002601"/>
    </source>
</evidence>
<dbReference type="Pfam" id="PF02321">
    <property type="entry name" value="OEP"/>
    <property type="match status" value="2"/>
</dbReference>
<evidence type="ECO:0000256" key="3">
    <source>
        <dbReference type="SAM" id="MobiDB-lite"/>
    </source>
</evidence>
<feature type="region of interest" description="Disordered" evidence="3">
    <location>
        <begin position="105"/>
        <end position="129"/>
    </location>
</feature>
<dbReference type="GO" id="GO:0015562">
    <property type="term" value="F:efflux transmembrane transporter activity"/>
    <property type="evidence" value="ECO:0007669"/>
    <property type="project" value="InterPro"/>
</dbReference>
<organism evidence="4 5">
    <name type="scientific">Maridesulfovibrio salexigens (strain ATCC 14822 / DSM 2638 / NCIMB 8403 / VKM B-1763)</name>
    <name type="common">Desulfovibrio salexigens</name>
    <dbReference type="NCBI Taxonomy" id="526222"/>
    <lineage>
        <taxon>Bacteria</taxon>
        <taxon>Pseudomonadati</taxon>
        <taxon>Thermodesulfobacteriota</taxon>
        <taxon>Desulfovibrionia</taxon>
        <taxon>Desulfovibrionales</taxon>
        <taxon>Desulfovibrionaceae</taxon>
        <taxon>Maridesulfovibrio</taxon>
    </lineage>
</organism>
<accession>C6C1C6</accession>
<evidence type="ECO:0000256" key="1">
    <source>
        <dbReference type="ARBA" id="ARBA00007613"/>
    </source>
</evidence>
<dbReference type="PANTHER" id="PTHR30203">
    <property type="entry name" value="OUTER MEMBRANE CATION EFFLUX PROTEIN"/>
    <property type="match status" value="1"/>
</dbReference>
<proteinExistence type="inferred from homology"/>
<dbReference type="OrthoDB" id="9783163at2"/>
<dbReference type="Gene3D" id="2.20.200.10">
    <property type="entry name" value="Outer membrane efflux proteins (OEP)"/>
    <property type="match status" value="1"/>
</dbReference>
<dbReference type="Gene3D" id="1.20.1600.10">
    <property type="entry name" value="Outer membrane efflux proteins (OEP)"/>
    <property type="match status" value="1"/>
</dbReference>
<dbReference type="EMBL" id="CP001649">
    <property type="protein sequence ID" value="ACS81101.1"/>
    <property type="molecule type" value="Genomic_DNA"/>
</dbReference>
<reference evidence="4 5" key="1">
    <citation type="submission" date="2009-06" db="EMBL/GenBank/DDBJ databases">
        <title>Complete sequence of Desulfovibrio salexigens DSM 2638.</title>
        <authorList>
            <consortium name="US DOE Joint Genome Institute"/>
            <person name="Lucas S."/>
            <person name="Copeland A."/>
            <person name="Lapidus A."/>
            <person name="Glavina del Rio T."/>
            <person name="Tice H."/>
            <person name="Bruce D."/>
            <person name="Goodwin L."/>
            <person name="Pitluck S."/>
            <person name="Munk A.C."/>
            <person name="Brettin T."/>
            <person name="Detter J.C."/>
            <person name="Han C."/>
            <person name="Tapia R."/>
            <person name="Larimer F."/>
            <person name="Land M."/>
            <person name="Hauser L."/>
            <person name="Kyrpides N."/>
            <person name="Anderson I."/>
            <person name="Wall J.D."/>
            <person name="Arkin A.P."/>
            <person name="Dehal P."/>
            <person name="Chivian D."/>
            <person name="Giles B."/>
            <person name="Hazen T.C."/>
        </authorList>
    </citation>
    <scope>NUCLEOTIDE SEQUENCE [LARGE SCALE GENOMIC DNA]</scope>
    <source>
        <strain evidence="5">ATCC 14822 / DSM 2638 / NCIMB 8403 / VKM B-1763</strain>
    </source>
</reference>
<feature type="chain" id="PRO_5001437586" evidence="2">
    <location>
        <begin position="22"/>
        <end position="498"/>
    </location>
</feature>
<gene>
    <name evidence="4" type="ordered locus">Desal_3049</name>
</gene>
<dbReference type="KEGG" id="dsa:Desal_3049"/>
<dbReference type="RefSeq" id="WP_015852917.1">
    <property type="nucleotide sequence ID" value="NC_012881.1"/>
</dbReference>
<sequence length="498" mass="55206">MSSFKLKLTAICMLALFGLSACSPFRPDPRPNLTLGVPPQYELYSSEPRELGKWWESFHNEELNRLVEEGINANFDVRVAWAKLRQLRATAVKSKADLYPKLDGKGTYTNSRSGNDGTEGSKGSTSTDSHKLGLAASYELDLWGKIEAEAASGELDYLSSREDVNSAAMTVASEVVKRWLEIQLQRKKKAIYQKQLETNETYLELIELRFRNSLSTALDVFQQRETVARTKALIPPVESQEQLKLHELAYLLGRPAGAIDVATADFPDLPNLPGLGIPLDLLSMRPDVRAAGLDLQSADWSVSAARADRLPSMTLSAEAMLSSAQLANIFSGWLTTLTSSITGPIFDGYKRKAEVERTRAVVDERMLNYKDTVFTAFKEVQDSLVQEKWQHEYISARKNQLEAAKLNLQEAGSRYLQGLEDYLPVLSALVSVHDLEINIAQDEADLLSYRVGLYRALGGTWTNELEDGAELKPEADDTAEVAAADKPEEQSVPAQEGI</sequence>
<evidence type="ECO:0000256" key="2">
    <source>
        <dbReference type="RuleBase" id="RU362097"/>
    </source>
</evidence>
<dbReference type="AlphaFoldDB" id="C6C1C6"/>
<keyword evidence="2" id="KW-0472">Membrane</keyword>
<protein>
    <submittedName>
        <fullName evidence="4">RND efflux system, outer membrane lipoprotein, NodT family</fullName>
    </submittedName>
</protein>
<dbReference type="InterPro" id="IPR010131">
    <property type="entry name" value="MdtP/NodT-like"/>
</dbReference>
<dbReference type="GO" id="GO:0005886">
    <property type="term" value="C:plasma membrane"/>
    <property type="evidence" value="ECO:0007669"/>
    <property type="project" value="UniProtKB-SubCell"/>
</dbReference>
<feature type="compositionally biased region" description="Polar residues" evidence="3">
    <location>
        <begin position="107"/>
        <end position="127"/>
    </location>
</feature>
<evidence type="ECO:0000313" key="4">
    <source>
        <dbReference type="EMBL" id="ACS81101.1"/>
    </source>
</evidence>
<dbReference type="NCBIfam" id="TIGR01845">
    <property type="entry name" value="outer_NodT"/>
    <property type="match status" value="1"/>
</dbReference>
<name>C6C1C6_MARSD</name>